<proteinExistence type="predicted"/>
<sequence length="83" mass="9421">MTCKLALTRMFTTDDVQASTNTDVHNRRCASWLLVLHGCSQQMMCKLALTRMSTTQDVQAGSNTDVHNTGRASWLCLRYVLRR</sequence>
<reference evidence="1" key="1">
    <citation type="journal article" date="2019" name="bioRxiv">
        <title>The Genome of the Zebra Mussel, Dreissena polymorpha: A Resource for Invasive Species Research.</title>
        <authorList>
            <person name="McCartney M.A."/>
            <person name="Auch B."/>
            <person name="Kono T."/>
            <person name="Mallez S."/>
            <person name="Zhang Y."/>
            <person name="Obille A."/>
            <person name="Becker A."/>
            <person name="Abrahante J.E."/>
            <person name="Garbe J."/>
            <person name="Badalamenti J.P."/>
            <person name="Herman A."/>
            <person name="Mangelson H."/>
            <person name="Liachko I."/>
            <person name="Sullivan S."/>
            <person name="Sone E.D."/>
            <person name="Koren S."/>
            <person name="Silverstein K.A.T."/>
            <person name="Beckman K.B."/>
            <person name="Gohl D.M."/>
        </authorList>
    </citation>
    <scope>NUCLEOTIDE SEQUENCE</scope>
    <source>
        <strain evidence="1">Duluth1</strain>
        <tissue evidence="1">Whole animal</tissue>
    </source>
</reference>
<comment type="caution">
    <text evidence="1">The sequence shown here is derived from an EMBL/GenBank/DDBJ whole genome shotgun (WGS) entry which is preliminary data.</text>
</comment>
<evidence type="ECO:0000313" key="1">
    <source>
        <dbReference type="EMBL" id="KAH3779796.1"/>
    </source>
</evidence>
<dbReference type="EMBL" id="JAIWYP010000004">
    <property type="protein sequence ID" value="KAH3835477.1"/>
    <property type="molecule type" value="Genomic_DNA"/>
</dbReference>
<gene>
    <name evidence="2" type="ORF">DPMN_108826</name>
    <name evidence="1" type="ORF">DPMN_157602</name>
</gene>
<evidence type="ECO:0000313" key="2">
    <source>
        <dbReference type="EMBL" id="KAH3835477.1"/>
    </source>
</evidence>
<reference evidence="1" key="2">
    <citation type="submission" date="2020-11" db="EMBL/GenBank/DDBJ databases">
        <authorList>
            <person name="McCartney M.A."/>
            <person name="Auch B."/>
            <person name="Kono T."/>
            <person name="Mallez S."/>
            <person name="Becker A."/>
            <person name="Gohl D.M."/>
            <person name="Silverstein K.A.T."/>
            <person name="Koren S."/>
            <person name="Bechman K.B."/>
            <person name="Herman A."/>
            <person name="Abrahante J.E."/>
            <person name="Garbe J."/>
        </authorList>
    </citation>
    <scope>NUCLEOTIDE SEQUENCE</scope>
    <source>
        <strain evidence="1">Duluth1</strain>
        <tissue evidence="1">Whole animal</tissue>
    </source>
</reference>
<evidence type="ECO:0000313" key="3">
    <source>
        <dbReference type="Proteomes" id="UP000828390"/>
    </source>
</evidence>
<keyword evidence="3" id="KW-1185">Reference proteome</keyword>
<accession>A0A9D4IL74</accession>
<dbReference type="EMBL" id="JAIWYP010000008">
    <property type="protein sequence ID" value="KAH3779796.1"/>
    <property type="molecule type" value="Genomic_DNA"/>
</dbReference>
<protein>
    <submittedName>
        <fullName evidence="1">Uncharacterized protein</fullName>
    </submittedName>
</protein>
<organism evidence="1 3">
    <name type="scientific">Dreissena polymorpha</name>
    <name type="common">Zebra mussel</name>
    <name type="synonym">Mytilus polymorpha</name>
    <dbReference type="NCBI Taxonomy" id="45954"/>
    <lineage>
        <taxon>Eukaryota</taxon>
        <taxon>Metazoa</taxon>
        <taxon>Spiralia</taxon>
        <taxon>Lophotrochozoa</taxon>
        <taxon>Mollusca</taxon>
        <taxon>Bivalvia</taxon>
        <taxon>Autobranchia</taxon>
        <taxon>Heteroconchia</taxon>
        <taxon>Euheterodonta</taxon>
        <taxon>Imparidentia</taxon>
        <taxon>Neoheterodontei</taxon>
        <taxon>Myida</taxon>
        <taxon>Dreissenoidea</taxon>
        <taxon>Dreissenidae</taxon>
        <taxon>Dreissena</taxon>
    </lineage>
</organism>
<dbReference type="Proteomes" id="UP000828390">
    <property type="component" value="Unassembled WGS sequence"/>
</dbReference>
<dbReference type="AlphaFoldDB" id="A0A9D4IL74"/>
<name>A0A9D4IL74_DREPO</name>